<evidence type="ECO:0008006" key="4">
    <source>
        <dbReference type="Google" id="ProtNLM"/>
    </source>
</evidence>
<feature type="chain" id="PRO_5045633448" description="Concanavalin A-like lectin/glucanase" evidence="1">
    <location>
        <begin position="24"/>
        <end position="320"/>
    </location>
</feature>
<accession>A0ABR1P0J5</accession>
<dbReference type="InterPro" id="IPR038656">
    <property type="entry name" value="Peptidase_G1_sf"/>
</dbReference>
<comment type="caution">
    <text evidence="2">The sequence shown here is derived from an EMBL/GenBank/DDBJ whole genome shotgun (WGS) entry which is preliminary data.</text>
</comment>
<feature type="signal peptide" evidence="1">
    <location>
        <begin position="1"/>
        <end position="23"/>
    </location>
</feature>
<dbReference type="CDD" id="cd13426">
    <property type="entry name" value="Peptidase_G1"/>
    <property type="match status" value="1"/>
</dbReference>
<evidence type="ECO:0000313" key="2">
    <source>
        <dbReference type="EMBL" id="KAK7722807.1"/>
    </source>
</evidence>
<dbReference type="SUPFAM" id="SSF49899">
    <property type="entry name" value="Concanavalin A-like lectins/glucanases"/>
    <property type="match status" value="1"/>
</dbReference>
<dbReference type="EMBL" id="JAKNSF020000065">
    <property type="protein sequence ID" value="KAK7722807.1"/>
    <property type="molecule type" value="Genomic_DNA"/>
</dbReference>
<keyword evidence="1" id="KW-0732">Signal</keyword>
<sequence>MATFLHQLLIAFCMFLIAHPVAAINLSAEFTEFYDGAVVRSYNHSTYDLADHAANLDALGRGTLPNVPNGPVHNVRRLDGASGCGAEYELSTQDASSISSIYGSWVIPTLIQRSEGIPDNPPLNWQWIVEWVGIDNIGADGQPSQDCSLLEVGVLSLIYGNHESSRQENTAFWAMLPQQQVPINMEIGNDDSVAVNITVVSEKKAVIAIDNLSTRYRIEGQLNIGPDEHQKWCGRNAAWIVEDTWAPAVNVQVPGPVPPFASWILFNLTDVHATTSSGKKIDLNGATLVSTKQSGPDGHDAVTLCTPVQMDSTTLEFYPY</sequence>
<keyword evidence="3" id="KW-1185">Reference proteome</keyword>
<name>A0ABR1P0J5_DIAER</name>
<dbReference type="InterPro" id="IPR000250">
    <property type="entry name" value="Peptidase_G1"/>
</dbReference>
<dbReference type="PANTHER" id="PTHR37536">
    <property type="entry name" value="PUTATIVE (AFU_ORTHOLOGUE AFUA_3G02970)-RELATED"/>
    <property type="match status" value="1"/>
</dbReference>
<dbReference type="Pfam" id="PF01828">
    <property type="entry name" value="Peptidase_A4"/>
    <property type="match status" value="1"/>
</dbReference>
<evidence type="ECO:0000256" key="1">
    <source>
        <dbReference type="SAM" id="SignalP"/>
    </source>
</evidence>
<evidence type="ECO:0000313" key="3">
    <source>
        <dbReference type="Proteomes" id="UP001430848"/>
    </source>
</evidence>
<reference evidence="2 3" key="1">
    <citation type="submission" date="2024-02" db="EMBL/GenBank/DDBJ databases">
        <title>De novo assembly and annotation of 12 fungi associated with fruit tree decline syndrome in Ontario, Canada.</title>
        <authorList>
            <person name="Sulman M."/>
            <person name="Ellouze W."/>
            <person name="Ilyukhin E."/>
        </authorList>
    </citation>
    <scope>NUCLEOTIDE SEQUENCE [LARGE SCALE GENOMIC DNA]</scope>
    <source>
        <strain evidence="2 3">M169</strain>
    </source>
</reference>
<dbReference type="Gene3D" id="2.60.120.700">
    <property type="entry name" value="Peptidase G1"/>
    <property type="match status" value="1"/>
</dbReference>
<dbReference type="InterPro" id="IPR013320">
    <property type="entry name" value="ConA-like_dom_sf"/>
</dbReference>
<protein>
    <recommendedName>
        <fullName evidence="4">Concanavalin A-like lectin/glucanase</fullName>
    </recommendedName>
</protein>
<proteinExistence type="predicted"/>
<dbReference type="PANTHER" id="PTHR37536:SF1">
    <property type="entry name" value="ASPERGILLOPEPSIN, PUTAITVE (AFU_ORTHOLOGUE AFUA_7G01200)"/>
    <property type="match status" value="1"/>
</dbReference>
<gene>
    <name evidence="2" type="ORF">SLS63_009202</name>
</gene>
<dbReference type="Proteomes" id="UP001430848">
    <property type="component" value="Unassembled WGS sequence"/>
</dbReference>
<organism evidence="2 3">
    <name type="scientific">Diaporthe eres</name>
    <name type="common">Phomopsis oblonga</name>
    <dbReference type="NCBI Taxonomy" id="83184"/>
    <lineage>
        <taxon>Eukaryota</taxon>
        <taxon>Fungi</taxon>
        <taxon>Dikarya</taxon>
        <taxon>Ascomycota</taxon>
        <taxon>Pezizomycotina</taxon>
        <taxon>Sordariomycetes</taxon>
        <taxon>Sordariomycetidae</taxon>
        <taxon>Diaporthales</taxon>
        <taxon>Diaporthaceae</taxon>
        <taxon>Diaporthe</taxon>
        <taxon>Diaporthe eres species complex</taxon>
    </lineage>
</organism>